<dbReference type="GO" id="GO:0005524">
    <property type="term" value="F:ATP binding"/>
    <property type="evidence" value="ECO:0007669"/>
    <property type="project" value="UniProtKB-KW"/>
</dbReference>
<feature type="coiled-coil region" evidence="4">
    <location>
        <begin position="474"/>
        <end position="501"/>
    </location>
</feature>
<dbReference type="SMART" id="SM00382">
    <property type="entry name" value="AAA"/>
    <property type="match status" value="2"/>
</dbReference>
<organism evidence="7 8">
    <name type="scientific">Babesia divergens</name>
    <dbReference type="NCBI Taxonomy" id="32595"/>
    <lineage>
        <taxon>Eukaryota</taxon>
        <taxon>Sar</taxon>
        <taxon>Alveolata</taxon>
        <taxon>Apicomplexa</taxon>
        <taxon>Aconoidasida</taxon>
        <taxon>Piroplasmida</taxon>
        <taxon>Babesiidae</taxon>
        <taxon>Babesia</taxon>
    </lineage>
</organism>
<dbReference type="InterPro" id="IPR017871">
    <property type="entry name" value="ABC_transporter-like_CS"/>
</dbReference>
<comment type="caution">
    <text evidence="7">The sequence shown here is derived from an EMBL/GenBank/DDBJ whole genome shotgun (WGS) entry which is preliminary data.</text>
</comment>
<dbReference type="Proteomes" id="UP001195914">
    <property type="component" value="Unassembled WGS sequence"/>
</dbReference>
<feature type="region of interest" description="Disordered" evidence="5">
    <location>
        <begin position="864"/>
        <end position="883"/>
    </location>
</feature>
<dbReference type="EMBL" id="JAHBMH010000044">
    <property type="protein sequence ID" value="KAK1936466.1"/>
    <property type="molecule type" value="Genomic_DNA"/>
</dbReference>
<accession>A0AAD9GE47</accession>
<dbReference type="InterPro" id="IPR050611">
    <property type="entry name" value="ABCF"/>
</dbReference>
<reference evidence="7" key="2">
    <citation type="submission" date="2021-05" db="EMBL/GenBank/DDBJ databases">
        <authorList>
            <person name="Pain A."/>
        </authorList>
    </citation>
    <scope>NUCLEOTIDE SEQUENCE</scope>
    <source>
        <strain evidence="7">1802A</strain>
    </source>
</reference>
<keyword evidence="2" id="KW-0547">Nucleotide-binding</keyword>
<dbReference type="GO" id="GO:0016887">
    <property type="term" value="F:ATP hydrolysis activity"/>
    <property type="evidence" value="ECO:0007669"/>
    <property type="project" value="InterPro"/>
</dbReference>
<evidence type="ECO:0000259" key="6">
    <source>
        <dbReference type="PROSITE" id="PS50893"/>
    </source>
</evidence>
<evidence type="ECO:0000256" key="5">
    <source>
        <dbReference type="SAM" id="MobiDB-lite"/>
    </source>
</evidence>
<feature type="compositionally biased region" description="Basic residues" evidence="5">
    <location>
        <begin position="872"/>
        <end position="883"/>
    </location>
</feature>
<keyword evidence="1" id="KW-0677">Repeat</keyword>
<keyword evidence="4" id="KW-0175">Coiled coil</keyword>
<dbReference type="PROSITE" id="PS50893">
    <property type="entry name" value="ABC_TRANSPORTER_2"/>
    <property type="match status" value="2"/>
</dbReference>
<evidence type="ECO:0000256" key="1">
    <source>
        <dbReference type="ARBA" id="ARBA00022737"/>
    </source>
</evidence>
<sequence>MIPLYIAYKSFLYFVLICASCTKDIILVSCKRSFGRFGLPRRRILATPTHAFTNGGTASLSPTQSATPRVAIEISNATIPSYAVSDESPASGGSERNLALCTPTFKDRATNFFERCSGSGPVLEVKNATIWLGDRVLFDNVGFQVSRGECVGIVGNNGNGKTSLLDAIYQRLSGIHPQIDILSTSMDIKFYGNDTFCSVPNLSTYQLLYYMKRRGHSLKELRFINIDNILESDDYSQFLEHENIFKDGNTLNNGVAYMRQNYVTLLDDSMAVKALIDDAHRVHYARLSIVQDIEHNIDKLNDMVSLVDSTDKIIGTPNSTAAASEVIKAEWARRILTLYNDDAHVVQKLDKNVDIMKTTLIDMFGMREVLASRVSELSGGFKMRLYLLYLLLHGPKLLLLDEPTNNLDSGTITFLSKTLKRLIETHGHSVLLISHDHSFLNTVCSSILQVPGDGTLSRYIGNFDNFVEQGSSALQIRETQLQKLKTMLNKLKQQYKTTVESTKGSDKQRKIILSQKQQLIEETEERIQELKGPDKSAYSDIYEKSLLLKSPSINIPKLMHLPLVQHGTFIFSDKPAFSLRDVMLSNKAGEILLSNISVDILHCDRILLLGNNGSGKSTLLAFLNAIAQASEMGIEDVNTLLIPRSYFHTRSGHWKGDRKTRINYFSQNCSDLLKSQMTVDALAMKFGDLDLSHMQQLMEYLSTFHLRDFMNVKVRDLSFGERSRLMLALQFLRESTFLFLDEPTNHLDAYMQAMLSTLLNKVYTRGGIVMATHDLQLLTSIERITTVLYIHEFNKVYTFSGDFKDEYVKFKITRPHASREEIDSFLDSCVARYKHKVRIIPLETGQSMESDEAIKRKIKRLKSFGRGSCKPGKPKIKNSKRYS</sequence>
<gene>
    <name evidence="7" type="ORF">X943_003660</name>
</gene>
<dbReference type="SUPFAM" id="SSF52540">
    <property type="entry name" value="P-loop containing nucleoside triphosphate hydrolases"/>
    <property type="match status" value="2"/>
</dbReference>
<evidence type="ECO:0000256" key="3">
    <source>
        <dbReference type="ARBA" id="ARBA00022840"/>
    </source>
</evidence>
<dbReference type="PANTHER" id="PTHR19211">
    <property type="entry name" value="ATP-BINDING TRANSPORT PROTEIN-RELATED"/>
    <property type="match status" value="1"/>
</dbReference>
<feature type="domain" description="ABC transporter" evidence="6">
    <location>
        <begin position="577"/>
        <end position="817"/>
    </location>
</feature>
<reference evidence="7" key="1">
    <citation type="journal article" date="2014" name="Nucleic Acids Res.">
        <title>The evolutionary dynamics of variant antigen genes in Babesia reveal a history of genomic innovation underlying host-parasite interaction.</title>
        <authorList>
            <person name="Jackson A.P."/>
            <person name="Otto T.D."/>
            <person name="Darby A."/>
            <person name="Ramaprasad A."/>
            <person name="Xia D."/>
            <person name="Echaide I.E."/>
            <person name="Farber M."/>
            <person name="Gahlot S."/>
            <person name="Gamble J."/>
            <person name="Gupta D."/>
            <person name="Gupta Y."/>
            <person name="Jackson L."/>
            <person name="Malandrin L."/>
            <person name="Malas T.B."/>
            <person name="Moussa E."/>
            <person name="Nair M."/>
            <person name="Reid A.J."/>
            <person name="Sanders M."/>
            <person name="Sharma J."/>
            <person name="Tracey A."/>
            <person name="Quail M.A."/>
            <person name="Weir W."/>
            <person name="Wastling J.M."/>
            <person name="Hall N."/>
            <person name="Willadsen P."/>
            <person name="Lingelbach K."/>
            <person name="Shiels B."/>
            <person name="Tait A."/>
            <person name="Berriman M."/>
            <person name="Allred D.R."/>
            <person name="Pain A."/>
        </authorList>
    </citation>
    <scope>NUCLEOTIDE SEQUENCE</scope>
    <source>
        <strain evidence="7">1802A</strain>
    </source>
</reference>
<keyword evidence="3 7" id="KW-0067">ATP-binding</keyword>
<keyword evidence="8" id="KW-1185">Reference proteome</keyword>
<dbReference type="Gene3D" id="3.40.50.300">
    <property type="entry name" value="P-loop containing nucleotide triphosphate hydrolases"/>
    <property type="match status" value="2"/>
</dbReference>
<dbReference type="Pfam" id="PF00005">
    <property type="entry name" value="ABC_tran"/>
    <property type="match status" value="3"/>
</dbReference>
<feature type="domain" description="ABC transporter" evidence="6">
    <location>
        <begin position="123"/>
        <end position="479"/>
    </location>
</feature>
<evidence type="ECO:0000313" key="8">
    <source>
        <dbReference type="Proteomes" id="UP001195914"/>
    </source>
</evidence>
<dbReference type="PANTHER" id="PTHR19211:SF95">
    <property type="entry name" value="ABC TRANSPORTER F FAMILY MEMBER 2"/>
    <property type="match status" value="1"/>
</dbReference>
<evidence type="ECO:0000256" key="4">
    <source>
        <dbReference type="SAM" id="Coils"/>
    </source>
</evidence>
<name>A0AAD9GE47_BABDI</name>
<dbReference type="PROSITE" id="PS00211">
    <property type="entry name" value="ABC_TRANSPORTER_1"/>
    <property type="match status" value="1"/>
</dbReference>
<proteinExistence type="predicted"/>
<dbReference type="AlphaFoldDB" id="A0AAD9GE47"/>
<dbReference type="SUPFAM" id="SSF58100">
    <property type="entry name" value="Bacterial hemolysins"/>
    <property type="match status" value="1"/>
</dbReference>
<dbReference type="InterPro" id="IPR003593">
    <property type="entry name" value="AAA+_ATPase"/>
</dbReference>
<evidence type="ECO:0000256" key="2">
    <source>
        <dbReference type="ARBA" id="ARBA00022741"/>
    </source>
</evidence>
<dbReference type="InterPro" id="IPR027417">
    <property type="entry name" value="P-loop_NTPase"/>
</dbReference>
<evidence type="ECO:0000313" key="7">
    <source>
        <dbReference type="EMBL" id="KAK1936466.1"/>
    </source>
</evidence>
<dbReference type="InterPro" id="IPR003439">
    <property type="entry name" value="ABC_transporter-like_ATP-bd"/>
</dbReference>
<protein>
    <submittedName>
        <fullName evidence="7">ABC transporter ATP-binding protein</fullName>
    </submittedName>
</protein>